<dbReference type="Pfam" id="PF13041">
    <property type="entry name" value="PPR_2"/>
    <property type="match status" value="4"/>
</dbReference>
<gene>
    <name evidence="3" type="ORF">GOP47_0017157</name>
</gene>
<dbReference type="NCBIfam" id="TIGR00756">
    <property type="entry name" value="PPR"/>
    <property type="match status" value="4"/>
</dbReference>
<dbReference type="InterPro" id="IPR046960">
    <property type="entry name" value="PPR_At4g14850-like_plant"/>
</dbReference>
<dbReference type="GO" id="GO:0048731">
    <property type="term" value="P:system development"/>
    <property type="evidence" value="ECO:0007669"/>
    <property type="project" value="UniProtKB-ARBA"/>
</dbReference>
<dbReference type="PROSITE" id="PS51375">
    <property type="entry name" value="PPR"/>
    <property type="match status" value="4"/>
</dbReference>
<dbReference type="EMBL" id="JABFUD020000016">
    <property type="protein sequence ID" value="KAI5068812.1"/>
    <property type="molecule type" value="Genomic_DNA"/>
</dbReference>
<feature type="repeat" description="PPR" evidence="2">
    <location>
        <begin position="131"/>
        <end position="165"/>
    </location>
</feature>
<feature type="repeat" description="PPR" evidence="2">
    <location>
        <begin position="233"/>
        <end position="267"/>
    </location>
</feature>
<keyword evidence="1" id="KW-0677">Repeat</keyword>
<dbReference type="PANTHER" id="PTHR47926:SF382">
    <property type="entry name" value="PENTACOTRIPEPTIDE-REPEAT REGION OF PRORP DOMAIN-CONTAINING PROTEIN"/>
    <property type="match status" value="1"/>
</dbReference>
<feature type="repeat" description="PPR" evidence="2">
    <location>
        <begin position="335"/>
        <end position="369"/>
    </location>
</feature>
<reference evidence="3" key="1">
    <citation type="submission" date="2021-01" db="EMBL/GenBank/DDBJ databases">
        <title>Adiantum capillus-veneris genome.</title>
        <authorList>
            <person name="Fang Y."/>
            <person name="Liao Q."/>
        </authorList>
    </citation>
    <scope>NUCLEOTIDE SEQUENCE</scope>
    <source>
        <strain evidence="3">H3</strain>
        <tissue evidence="3">Leaf</tissue>
    </source>
</reference>
<evidence type="ECO:0000313" key="4">
    <source>
        <dbReference type="Proteomes" id="UP000886520"/>
    </source>
</evidence>
<dbReference type="PANTHER" id="PTHR47926">
    <property type="entry name" value="PENTATRICOPEPTIDE REPEAT-CONTAINING PROTEIN"/>
    <property type="match status" value="1"/>
</dbReference>
<dbReference type="FunFam" id="1.25.40.10:FF:000031">
    <property type="entry name" value="Pentatricopeptide repeat-containing protein mitochondrial"/>
    <property type="match status" value="3"/>
</dbReference>
<dbReference type="GO" id="GO:0009451">
    <property type="term" value="P:RNA modification"/>
    <property type="evidence" value="ECO:0007669"/>
    <property type="project" value="InterPro"/>
</dbReference>
<protein>
    <recommendedName>
        <fullName evidence="5">Pentatricopeptide repeat-containing protein</fullName>
    </recommendedName>
</protein>
<evidence type="ECO:0008006" key="5">
    <source>
        <dbReference type="Google" id="ProtNLM"/>
    </source>
</evidence>
<sequence>MAAWQVSSNSFKDQSWFQEELQIVELKVAEYIIADKEQNQVSEGEKEQEVTYNKQHLVKQNACDPIILVSLLKDCVKQNNFHKGSRLHAEAVKWSLLECNTYVGNTLINFYAKCGMLAKAQQVFDQLTVKDVVSWNTLITGYAHYEHDEAALECFECMLREGLSPSAVTFTCVLKACTSLGDAIKGEEIHAAIIRERTFEKNVFVGSTLINMYAKSGALEKAQDVFDGLPTRNLVSWNALIAGYTQQGRVEGALNHFYRMQEEGISPDAVTFVCSLKACGSTGTIQKGKILHAQVFRLGLLETNILAGNSLIDMYAKCGLLEEAQQVFDKLPVVDVISWTSLIAGYAHHLHDEDAVNCYERMRSEGFTPDDVTFVCILKACGSIGDSCQGQEIHCEVVKEGWLENNISLGNALVNLYANCGMIIEAQEVFDHMRARNVVSWNILLGGYSQLGEDEIVFRSFKELIREAIEPDLITFSTVLNTCSQRGLLDKAEAYFESMNLHHHIDPSLEHRACMVDLFCRAGHLEKALAVIEDMPVLASSTVWFSVVFACQNLEAMRLVQTIFQHAALSDISAYICVSNVYAASE</sequence>
<evidence type="ECO:0000256" key="2">
    <source>
        <dbReference type="PROSITE-ProRule" id="PRU00708"/>
    </source>
</evidence>
<accession>A0A9D4ZCC9</accession>
<evidence type="ECO:0000313" key="3">
    <source>
        <dbReference type="EMBL" id="KAI5068812.1"/>
    </source>
</evidence>
<dbReference type="OrthoDB" id="185373at2759"/>
<dbReference type="AlphaFoldDB" id="A0A9D4ZCC9"/>
<dbReference type="Gene3D" id="1.25.40.10">
    <property type="entry name" value="Tetratricopeptide repeat domain"/>
    <property type="match status" value="4"/>
</dbReference>
<dbReference type="Proteomes" id="UP000886520">
    <property type="component" value="Chromosome 16"/>
</dbReference>
<dbReference type="InterPro" id="IPR002885">
    <property type="entry name" value="PPR_rpt"/>
</dbReference>
<organism evidence="3 4">
    <name type="scientific">Adiantum capillus-veneris</name>
    <name type="common">Maidenhair fern</name>
    <dbReference type="NCBI Taxonomy" id="13818"/>
    <lineage>
        <taxon>Eukaryota</taxon>
        <taxon>Viridiplantae</taxon>
        <taxon>Streptophyta</taxon>
        <taxon>Embryophyta</taxon>
        <taxon>Tracheophyta</taxon>
        <taxon>Polypodiopsida</taxon>
        <taxon>Polypodiidae</taxon>
        <taxon>Polypodiales</taxon>
        <taxon>Pteridineae</taxon>
        <taxon>Pteridaceae</taxon>
        <taxon>Vittarioideae</taxon>
        <taxon>Adiantum</taxon>
    </lineage>
</organism>
<feature type="repeat" description="PPR" evidence="2">
    <location>
        <begin position="437"/>
        <end position="471"/>
    </location>
</feature>
<dbReference type="InterPro" id="IPR011990">
    <property type="entry name" value="TPR-like_helical_dom_sf"/>
</dbReference>
<proteinExistence type="predicted"/>
<dbReference type="Pfam" id="PF01535">
    <property type="entry name" value="PPR"/>
    <property type="match status" value="4"/>
</dbReference>
<dbReference type="FunFam" id="1.25.40.10:FF:000158">
    <property type="entry name" value="pentatricopeptide repeat-containing protein At2g33680"/>
    <property type="match status" value="1"/>
</dbReference>
<comment type="caution">
    <text evidence="3">The sequence shown here is derived from an EMBL/GenBank/DDBJ whole genome shotgun (WGS) entry which is preliminary data.</text>
</comment>
<keyword evidence="4" id="KW-1185">Reference proteome</keyword>
<dbReference type="GO" id="GO:0003723">
    <property type="term" value="F:RNA binding"/>
    <property type="evidence" value="ECO:0007669"/>
    <property type="project" value="InterPro"/>
</dbReference>
<name>A0A9D4ZCC9_ADICA</name>
<evidence type="ECO:0000256" key="1">
    <source>
        <dbReference type="ARBA" id="ARBA00022737"/>
    </source>
</evidence>